<name>A0A1F4WG75_UNCKA</name>
<dbReference type="Proteomes" id="UP000179113">
    <property type="component" value="Unassembled WGS sequence"/>
</dbReference>
<evidence type="ECO:0008006" key="3">
    <source>
        <dbReference type="Google" id="ProtNLM"/>
    </source>
</evidence>
<sequence length="167" mass="19389">MIVAKITYTKENRTGCCPIPDVKAWDNSQITWKNKRFIKDNTINLFHIPLNMGQMMKRALTKIEKSNASVPAENFIMLSFDPSPWKTENYLAVKKRVRNAQNIRLTGTFLTKVFEGPYKNAGKWYQEMQNYTESKGTPAKKIYFFYTTCPKCAKVYSKNYVVAFAQI</sequence>
<protein>
    <recommendedName>
        <fullName evidence="3">GyrI-like small molecule binding domain-containing protein</fullName>
    </recommendedName>
</protein>
<dbReference type="AlphaFoldDB" id="A0A1F4WG75"/>
<accession>A0A1F4WG75</accession>
<evidence type="ECO:0000313" key="1">
    <source>
        <dbReference type="EMBL" id="OGC68391.1"/>
    </source>
</evidence>
<dbReference type="Pfam" id="PF20603">
    <property type="entry name" value="Bact_hydrolase"/>
    <property type="match status" value="1"/>
</dbReference>
<dbReference type="InterPro" id="IPR046766">
    <property type="entry name" value="Bact_hydrolase"/>
</dbReference>
<proteinExistence type="predicted"/>
<dbReference type="EMBL" id="MEWA01000046">
    <property type="protein sequence ID" value="OGC68391.1"/>
    <property type="molecule type" value="Genomic_DNA"/>
</dbReference>
<reference evidence="1 2" key="1">
    <citation type="journal article" date="2016" name="Nat. Commun.">
        <title>Thousands of microbial genomes shed light on interconnected biogeochemical processes in an aquifer system.</title>
        <authorList>
            <person name="Anantharaman K."/>
            <person name="Brown C.T."/>
            <person name="Hug L.A."/>
            <person name="Sharon I."/>
            <person name="Castelle C.J."/>
            <person name="Probst A.J."/>
            <person name="Thomas B.C."/>
            <person name="Singh A."/>
            <person name="Wilkins M.J."/>
            <person name="Karaoz U."/>
            <person name="Brodie E.L."/>
            <person name="Williams K.H."/>
            <person name="Hubbard S.S."/>
            <person name="Banfield J.F."/>
        </authorList>
    </citation>
    <scope>NUCLEOTIDE SEQUENCE [LARGE SCALE GENOMIC DNA]</scope>
</reference>
<comment type="caution">
    <text evidence="1">The sequence shown here is derived from an EMBL/GenBank/DDBJ whole genome shotgun (WGS) entry which is preliminary data.</text>
</comment>
<evidence type="ECO:0000313" key="2">
    <source>
        <dbReference type="Proteomes" id="UP000179113"/>
    </source>
</evidence>
<gene>
    <name evidence="1" type="ORF">A2415_01380</name>
</gene>
<organism evidence="1 2">
    <name type="scientific">candidate division WWE3 bacterium RIFOXYC1_FULL_39_7</name>
    <dbReference type="NCBI Taxonomy" id="1802643"/>
    <lineage>
        <taxon>Bacteria</taxon>
        <taxon>Katanobacteria</taxon>
    </lineage>
</organism>